<evidence type="ECO:0000313" key="2">
    <source>
        <dbReference type="Proteomes" id="UP000814033"/>
    </source>
</evidence>
<protein>
    <submittedName>
        <fullName evidence="1">Uncharacterized protein</fullName>
    </submittedName>
</protein>
<reference evidence="1" key="2">
    <citation type="journal article" date="2022" name="New Phytol.">
        <title>Evolutionary transition to the ectomycorrhizal habit in the genomes of a hyperdiverse lineage of mushroom-forming fungi.</title>
        <authorList>
            <person name="Looney B."/>
            <person name="Miyauchi S."/>
            <person name="Morin E."/>
            <person name="Drula E."/>
            <person name="Courty P.E."/>
            <person name="Kohler A."/>
            <person name="Kuo A."/>
            <person name="LaButti K."/>
            <person name="Pangilinan J."/>
            <person name="Lipzen A."/>
            <person name="Riley R."/>
            <person name="Andreopoulos W."/>
            <person name="He G."/>
            <person name="Johnson J."/>
            <person name="Nolan M."/>
            <person name="Tritt A."/>
            <person name="Barry K.W."/>
            <person name="Grigoriev I.V."/>
            <person name="Nagy L.G."/>
            <person name="Hibbett D."/>
            <person name="Henrissat B."/>
            <person name="Matheny P.B."/>
            <person name="Labbe J."/>
            <person name="Martin F.M."/>
        </authorList>
    </citation>
    <scope>NUCLEOTIDE SEQUENCE</scope>
    <source>
        <strain evidence="1">FP105234-sp</strain>
    </source>
</reference>
<gene>
    <name evidence="1" type="ORF">FA95DRAFT_1189269</name>
</gene>
<dbReference type="Proteomes" id="UP000814033">
    <property type="component" value="Unassembled WGS sequence"/>
</dbReference>
<reference evidence="1" key="1">
    <citation type="submission" date="2021-02" db="EMBL/GenBank/DDBJ databases">
        <authorList>
            <consortium name="DOE Joint Genome Institute"/>
            <person name="Ahrendt S."/>
            <person name="Looney B.P."/>
            <person name="Miyauchi S."/>
            <person name="Morin E."/>
            <person name="Drula E."/>
            <person name="Courty P.E."/>
            <person name="Chicoki N."/>
            <person name="Fauchery L."/>
            <person name="Kohler A."/>
            <person name="Kuo A."/>
            <person name="Labutti K."/>
            <person name="Pangilinan J."/>
            <person name="Lipzen A."/>
            <person name="Riley R."/>
            <person name="Andreopoulos W."/>
            <person name="He G."/>
            <person name="Johnson J."/>
            <person name="Barry K.W."/>
            <person name="Grigoriev I.V."/>
            <person name="Nagy L."/>
            <person name="Hibbett D."/>
            <person name="Henrissat B."/>
            <person name="Matheny P.B."/>
            <person name="Labbe J."/>
            <person name="Martin F."/>
        </authorList>
    </citation>
    <scope>NUCLEOTIDE SEQUENCE</scope>
    <source>
        <strain evidence="1">FP105234-sp</strain>
    </source>
</reference>
<keyword evidence="2" id="KW-1185">Reference proteome</keyword>
<comment type="caution">
    <text evidence="1">The sequence shown here is derived from an EMBL/GenBank/DDBJ whole genome shotgun (WGS) entry which is preliminary data.</text>
</comment>
<evidence type="ECO:0000313" key="1">
    <source>
        <dbReference type="EMBL" id="KAI0047751.1"/>
    </source>
</evidence>
<dbReference type="EMBL" id="MU275898">
    <property type="protein sequence ID" value="KAI0047751.1"/>
    <property type="molecule type" value="Genomic_DNA"/>
</dbReference>
<proteinExistence type="predicted"/>
<organism evidence="1 2">
    <name type="scientific">Auriscalpium vulgare</name>
    <dbReference type="NCBI Taxonomy" id="40419"/>
    <lineage>
        <taxon>Eukaryota</taxon>
        <taxon>Fungi</taxon>
        <taxon>Dikarya</taxon>
        <taxon>Basidiomycota</taxon>
        <taxon>Agaricomycotina</taxon>
        <taxon>Agaricomycetes</taxon>
        <taxon>Russulales</taxon>
        <taxon>Auriscalpiaceae</taxon>
        <taxon>Auriscalpium</taxon>
    </lineage>
</organism>
<sequence>MLLVSVMTSPGPVVLLVPTVPAVDVSYPRYIRQTLLIYCINSRPPSCVFRHVLRPKSLTCGQGAARPPFFVFASGGLLALRTPIFASEIWRSY</sequence>
<name>A0ACB8RVD3_9AGAM</name>
<accession>A0ACB8RVD3</accession>